<dbReference type="Ensembl" id="ENSEEET00000020147.2">
    <property type="protein sequence ID" value="ENSEEEP00000019927.2"/>
    <property type="gene ID" value="ENSEEEG00000009743.2"/>
</dbReference>
<dbReference type="PANTHER" id="PTHR19433:SF111">
    <property type="entry name" value="T CELL RECEPTOR ALPHA VARIABLE 4"/>
    <property type="match status" value="1"/>
</dbReference>
<accession>A0A4W4F884</accession>
<proteinExistence type="predicted"/>
<name>A0A4W4F884_ELEEL</name>
<evidence type="ECO:0000256" key="1">
    <source>
        <dbReference type="ARBA" id="ARBA00004236"/>
    </source>
</evidence>
<dbReference type="InterPro" id="IPR036179">
    <property type="entry name" value="Ig-like_dom_sf"/>
</dbReference>
<dbReference type="SMART" id="SM00409">
    <property type="entry name" value="IG"/>
    <property type="match status" value="1"/>
</dbReference>
<evidence type="ECO:0000256" key="4">
    <source>
        <dbReference type="ARBA" id="ARBA00022859"/>
    </source>
</evidence>
<dbReference type="Pfam" id="PF07686">
    <property type="entry name" value="V-set"/>
    <property type="match status" value="1"/>
</dbReference>
<reference evidence="9" key="4">
    <citation type="submission" date="2025-08" db="UniProtKB">
        <authorList>
            <consortium name="Ensembl"/>
        </authorList>
    </citation>
    <scope>IDENTIFICATION</scope>
</reference>
<dbReference type="Gene3D" id="2.60.40.10">
    <property type="entry name" value="Immunoglobulins"/>
    <property type="match status" value="1"/>
</dbReference>
<evidence type="ECO:0000256" key="2">
    <source>
        <dbReference type="ARBA" id="ARBA00022475"/>
    </source>
</evidence>
<evidence type="ECO:0000256" key="6">
    <source>
        <dbReference type="ARBA" id="ARBA00023157"/>
    </source>
</evidence>
<dbReference type="AlphaFoldDB" id="A0A4W4F884"/>
<evidence type="ECO:0000313" key="9">
    <source>
        <dbReference type="Ensembl" id="ENSEEEP00000019927.2"/>
    </source>
</evidence>
<evidence type="ECO:0000256" key="7">
    <source>
        <dbReference type="ARBA" id="ARBA00023180"/>
    </source>
</evidence>
<sequence>VLCFSVYDVLGHTYSAHLSQPASVVVAKSGDNVTLRCSFPKDFNIYSVFWYKQKPGKQPYPVVTARAVSDPIFHDEFNSSRFRVSKSESSLFLHIRNVHVSDEAVYYCGVLMFFEITFGNGSLLTVDRFTTNGKITSRLSLYVCF</sequence>
<dbReference type="Proteomes" id="UP000314983">
    <property type="component" value="Chromosome 12"/>
</dbReference>
<dbReference type="InterPro" id="IPR007110">
    <property type="entry name" value="Ig-like_dom"/>
</dbReference>
<organism evidence="9 10">
    <name type="scientific">Electrophorus electricus</name>
    <name type="common">Electric eel</name>
    <name type="synonym">Gymnotus electricus</name>
    <dbReference type="NCBI Taxonomy" id="8005"/>
    <lineage>
        <taxon>Eukaryota</taxon>
        <taxon>Metazoa</taxon>
        <taxon>Chordata</taxon>
        <taxon>Craniata</taxon>
        <taxon>Vertebrata</taxon>
        <taxon>Euteleostomi</taxon>
        <taxon>Actinopterygii</taxon>
        <taxon>Neopterygii</taxon>
        <taxon>Teleostei</taxon>
        <taxon>Ostariophysi</taxon>
        <taxon>Gymnotiformes</taxon>
        <taxon>Gymnotoidei</taxon>
        <taxon>Gymnotidae</taxon>
        <taxon>Electrophorus</taxon>
    </lineage>
</organism>
<keyword evidence="10" id="KW-1185">Reference proteome</keyword>
<keyword evidence="7" id="KW-0325">Glycoprotein</keyword>
<dbReference type="InterPro" id="IPR052051">
    <property type="entry name" value="TCR_complex_component"/>
</dbReference>
<dbReference type="OMA" id="INISHWD"/>
<comment type="subcellular location">
    <subcellularLocation>
        <location evidence="1">Cell membrane</location>
    </subcellularLocation>
</comment>
<reference evidence="9" key="5">
    <citation type="submission" date="2025-09" db="UniProtKB">
        <authorList>
            <consortium name="Ensembl"/>
        </authorList>
    </citation>
    <scope>IDENTIFICATION</scope>
</reference>
<evidence type="ECO:0000256" key="3">
    <source>
        <dbReference type="ARBA" id="ARBA00022729"/>
    </source>
</evidence>
<keyword evidence="5" id="KW-0472">Membrane</keyword>
<evidence type="ECO:0000259" key="8">
    <source>
        <dbReference type="PROSITE" id="PS50835"/>
    </source>
</evidence>
<evidence type="ECO:0000256" key="5">
    <source>
        <dbReference type="ARBA" id="ARBA00023136"/>
    </source>
</evidence>
<dbReference type="InterPro" id="IPR003599">
    <property type="entry name" value="Ig_sub"/>
</dbReference>
<keyword evidence="3" id="KW-0732">Signal</keyword>
<dbReference type="SUPFAM" id="SSF48726">
    <property type="entry name" value="Immunoglobulin"/>
    <property type="match status" value="1"/>
</dbReference>
<dbReference type="InterPro" id="IPR013783">
    <property type="entry name" value="Ig-like_fold"/>
</dbReference>
<feature type="domain" description="Ig-like" evidence="8">
    <location>
        <begin position="16"/>
        <end position="110"/>
    </location>
</feature>
<dbReference type="PANTHER" id="PTHR19433">
    <property type="entry name" value="T-CELL RECEPTOR ALPHA CHAIN V REGION-RELATED"/>
    <property type="match status" value="1"/>
</dbReference>
<protein>
    <recommendedName>
        <fullName evidence="8">Ig-like domain-containing protein</fullName>
    </recommendedName>
</protein>
<dbReference type="GeneTree" id="ENSGT01030000234530"/>
<dbReference type="CDD" id="cd00099">
    <property type="entry name" value="IgV"/>
    <property type="match status" value="1"/>
</dbReference>
<reference evidence="10" key="2">
    <citation type="journal article" date="2017" name="Sci. Adv.">
        <title>A tail of two voltages: Proteomic comparison of the three electric organs of the electric eel.</title>
        <authorList>
            <person name="Traeger L.L."/>
            <person name="Sabat G."/>
            <person name="Barrett-Wilt G.A."/>
            <person name="Wells G.B."/>
            <person name="Sussman M.R."/>
        </authorList>
    </citation>
    <scope>NUCLEOTIDE SEQUENCE [LARGE SCALE GENOMIC DNA]</scope>
</reference>
<dbReference type="SMART" id="SM00406">
    <property type="entry name" value="IGv"/>
    <property type="match status" value="1"/>
</dbReference>
<keyword evidence="4" id="KW-0391">Immunity</keyword>
<dbReference type="STRING" id="8005.ENSEEEP00000019927"/>
<reference evidence="10" key="1">
    <citation type="journal article" date="2014" name="Science">
        <title>Nonhuman genetics. Genomic basis for the convergent evolution of electric organs.</title>
        <authorList>
            <person name="Gallant J.R."/>
            <person name="Traeger L.L."/>
            <person name="Volkening J.D."/>
            <person name="Moffett H."/>
            <person name="Chen P.H."/>
            <person name="Novina C.D."/>
            <person name="Phillips G.N.Jr."/>
            <person name="Anand R."/>
            <person name="Wells G.B."/>
            <person name="Pinch M."/>
            <person name="Guth R."/>
            <person name="Unguez G.A."/>
            <person name="Albert J.S."/>
            <person name="Zakon H.H."/>
            <person name="Samanta M.P."/>
            <person name="Sussman M.R."/>
        </authorList>
    </citation>
    <scope>NUCLEOTIDE SEQUENCE [LARGE SCALE GENOMIC DNA]</scope>
</reference>
<dbReference type="GO" id="GO:0005886">
    <property type="term" value="C:plasma membrane"/>
    <property type="evidence" value="ECO:0007669"/>
    <property type="project" value="UniProtKB-SubCell"/>
</dbReference>
<dbReference type="InterPro" id="IPR013106">
    <property type="entry name" value="Ig_V-set"/>
</dbReference>
<dbReference type="GO" id="GO:0002376">
    <property type="term" value="P:immune system process"/>
    <property type="evidence" value="ECO:0007669"/>
    <property type="project" value="UniProtKB-KW"/>
</dbReference>
<keyword evidence="2" id="KW-1003">Cell membrane</keyword>
<keyword evidence="6" id="KW-1015">Disulfide bond</keyword>
<dbReference type="GO" id="GO:0009617">
    <property type="term" value="P:response to bacterium"/>
    <property type="evidence" value="ECO:0007669"/>
    <property type="project" value="TreeGrafter"/>
</dbReference>
<evidence type="ECO:0000313" key="10">
    <source>
        <dbReference type="Proteomes" id="UP000314983"/>
    </source>
</evidence>
<dbReference type="PROSITE" id="PS50835">
    <property type="entry name" value="IG_LIKE"/>
    <property type="match status" value="1"/>
</dbReference>
<reference evidence="9" key="3">
    <citation type="submission" date="2020-05" db="EMBL/GenBank/DDBJ databases">
        <title>Electrophorus electricus (electric eel) genome, fEleEle1, primary haplotype.</title>
        <authorList>
            <person name="Myers G."/>
            <person name="Meyer A."/>
            <person name="Fedrigo O."/>
            <person name="Formenti G."/>
            <person name="Rhie A."/>
            <person name="Tracey A."/>
            <person name="Sims Y."/>
            <person name="Jarvis E.D."/>
        </authorList>
    </citation>
    <scope>NUCLEOTIDE SEQUENCE [LARGE SCALE GENOMIC DNA]</scope>
</reference>